<dbReference type="SUPFAM" id="SSF56281">
    <property type="entry name" value="Metallo-hydrolase/oxidoreductase"/>
    <property type="match status" value="1"/>
</dbReference>
<feature type="signal peptide" evidence="1">
    <location>
        <begin position="1"/>
        <end position="21"/>
    </location>
</feature>
<dbReference type="InterPro" id="IPR050855">
    <property type="entry name" value="NDM-1-like"/>
</dbReference>
<dbReference type="SMART" id="SM00849">
    <property type="entry name" value="Lactamase_B"/>
    <property type="match status" value="1"/>
</dbReference>
<dbReference type="AlphaFoldDB" id="A0AAD0Z0X2"/>
<feature type="chain" id="PRO_5042261118" evidence="1">
    <location>
        <begin position="22"/>
        <end position="473"/>
    </location>
</feature>
<evidence type="ECO:0000313" key="3">
    <source>
        <dbReference type="EMBL" id="AZB18654.1"/>
    </source>
</evidence>
<dbReference type="InterPro" id="IPR001279">
    <property type="entry name" value="Metallo-B-lactamas"/>
</dbReference>
<accession>A0AAD0Z0X2</accession>
<proteinExistence type="predicted"/>
<dbReference type="PANTHER" id="PTHR42951:SF20">
    <property type="entry name" value="BETA LACTAMASE"/>
    <property type="match status" value="1"/>
</dbReference>
<gene>
    <name evidence="3" type="ORF">EG352_13120</name>
</gene>
<evidence type="ECO:0000259" key="2">
    <source>
        <dbReference type="SMART" id="SM00849"/>
    </source>
</evidence>
<sequence length="473" mass="53599">MKTKISLIIGLCLSFSIATSAQSTSLFLQKSMKALGNWETIDNFEYTTIRMNLDKWQGYDFSNPMPEKDSFFLSFDRKENRFLHHTQNHYPGGYLFDTYRLGRDSTYYVYDGIGSRTGRDLINLGSSSFNNRKNALLNAFPYFILKQLLSDSKDESLLAEEKDFIISRKTSAGTEEYLFDKNTFLLKKISKTKGQDTLIQRFENYSSTDGLMIARKSSLERNGTLVYSDSLTSFRYNKGIDKKVFDFPAGYKSVTEQSPKLSAKNLAKDIYLIENVDGDRNVLFVNMGTYIVLTEAPVSSSTAQSILEIIHTTLPGIPVKYVHLSHFHNDHIAGIAELVREGASIICTESMRQPVTAMLSNTDNSLYKNGKVDFMVFNGKKRLQNGRKTLEFFEIPNSHAKGMSFLYIPDEKLIYQGDLLSLPADSYLTPAIAVTKEFSAFLSQKKIIFTQIIGHHGLAVISENTFDKVIHMK</sequence>
<dbReference type="RefSeq" id="WP_082723088.1">
    <property type="nucleotide sequence ID" value="NZ_CP033930.1"/>
</dbReference>
<organism evidence="3 4">
    <name type="scientific">Chryseobacterium indologenes</name>
    <name type="common">Flavobacterium indologenes</name>
    <dbReference type="NCBI Taxonomy" id="253"/>
    <lineage>
        <taxon>Bacteria</taxon>
        <taxon>Pseudomonadati</taxon>
        <taxon>Bacteroidota</taxon>
        <taxon>Flavobacteriia</taxon>
        <taxon>Flavobacteriales</taxon>
        <taxon>Weeksellaceae</taxon>
        <taxon>Chryseobacterium group</taxon>
        <taxon>Chryseobacterium</taxon>
    </lineage>
</organism>
<dbReference type="InterPro" id="IPR036866">
    <property type="entry name" value="RibonucZ/Hydroxyglut_hydro"/>
</dbReference>
<evidence type="ECO:0000256" key="1">
    <source>
        <dbReference type="SAM" id="SignalP"/>
    </source>
</evidence>
<dbReference type="Proteomes" id="UP000269015">
    <property type="component" value="Chromosome"/>
</dbReference>
<protein>
    <submittedName>
        <fullName evidence="3">MBL fold metallo-hydrolase</fullName>
    </submittedName>
</protein>
<dbReference type="Pfam" id="PF00753">
    <property type="entry name" value="Lactamase_B"/>
    <property type="match status" value="1"/>
</dbReference>
<keyword evidence="1" id="KW-0732">Signal</keyword>
<name>A0AAD0Z0X2_CHRID</name>
<reference evidence="3 4" key="1">
    <citation type="submission" date="2018-11" db="EMBL/GenBank/DDBJ databases">
        <title>Proposal to divide the Flavobacteriaceae and reorganize its genera based on Amino Acid Identity values calculated from whole genome sequences.</title>
        <authorList>
            <person name="Nicholson A.C."/>
            <person name="Gulvik C.A."/>
            <person name="Whitney A.M."/>
            <person name="Humrighouse B.W."/>
            <person name="Bell M."/>
            <person name="Holmes B."/>
            <person name="Steigerwalt A.G."/>
            <person name="Villarma A."/>
            <person name="Sheth M."/>
            <person name="Batra D."/>
            <person name="Pryor J."/>
            <person name="Bernardet J.-F."/>
            <person name="Hugo C."/>
            <person name="Kampfer P."/>
            <person name="Newman J."/>
            <person name="McQuiston J.R."/>
        </authorList>
    </citation>
    <scope>NUCLEOTIDE SEQUENCE [LARGE SCALE GENOMIC DNA]</scope>
    <source>
        <strain evidence="3 4">H5559</strain>
    </source>
</reference>
<dbReference type="PANTHER" id="PTHR42951">
    <property type="entry name" value="METALLO-BETA-LACTAMASE DOMAIN-CONTAINING"/>
    <property type="match status" value="1"/>
</dbReference>
<dbReference type="Gene3D" id="3.60.15.10">
    <property type="entry name" value="Ribonuclease Z/Hydroxyacylglutathione hydrolase-like"/>
    <property type="match status" value="1"/>
</dbReference>
<dbReference type="EMBL" id="CP033930">
    <property type="protein sequence ID" value="AZB18654.1"/>
    <property type="molecule type" value="Genomic_DNA"/>
</dbReference>
<feature type="domain" description="Metallo-beta-lactamase" evidence="2">
    <location>
        <begin position="267"/>
        <end position="456"/>
    </location>
</feature>
<evidence type="ECO:0000313" key="4">
    <source>
        <dbReference type="Proteomes" id="UP000269015"/>
    </source>
</evidence>